<dbReference type="InterPro" id="IPR006330">
    <property type="entry name" value="Ado/ade_deaminase"/>
</dbReference>
<feature type="active site" description="Proton donor" evidence="5">
    <location>
        <position position="199"/>
    </location>
</feature>
<organism evidence="7 8">
    <name type="scientific">Acinetobacter populi</name>
    <dbReference type="NCBI Taxonomy" id="1582270"/>
    <lineage>
        <taxon>Bacteria</taxon>
        <taxon>Pseudomonadati</taxon>
        <taxon>Pseudomonadota</taxon>
        <taxon>Gammaproteobacteria</taxon>
        <taxon>Moraxellales</taxon>
        <taxon>Moraxellaceae</taxon>
        <taxon>Acinetobacter</taxon>
    </lineage>
</organism>
<comment type="similarity">
    <text evidence="5">Belongs to the metallo-dependent hydrolases superfamily. Adenosine and AMP deaminases family. Adenine deaminase type 2 subfamily.</text>
</comment>
<proteinExistence type="inferred from homology"/>
<evidence type="ECO:0000313" key="7">
    <source>
        <dbReference type="EMBL" id="OUY07585.1"/>
    </source>
</evidence>
<dbReference type="EC" id="3.5.4.2" evidence="5"/>
<accession>A0A1Z9YZD9</accession>
<dbReference type="InterPro" id="IPR032466">
    <property type="entry name" value="Metal_Hydrolase"/>
</dbReference>
<evidence type="ECO:0000259" key="6">
    <source>
        <dbReference type="Pfam" id="PF00962"/>
    </source>
</evidence>
<name>A0A1Z9YZD9_9GAMM</name>
<feature type="site" description="Important for catalytic activity" evidence="5">
    <location>
        <position position="220"/>
    </location>
</feature>
<evidence type="ECO:0000256" key="1">
    <source>
        <dbReference type="ARBA" id="ARBA00022723"/>
    </source>
</evidence>
<dbReference type="SUPFAM" id="SSF51556">
    <property type="entry name" value="Metallo-dependent hydrolases"/>
    <property type="match status" value="1"/>
</dbReference>
<evidence type="ECO:0000256" key="5">
    <source>
        <dbReference type="HAMAP-Rule" id="MF_01962"/>
    </source>
</evidence>
<dbReference type="GO" id="GO:0043103">
    <property type="term" value="P:hypoxanthine salvage"/>
    <property type="evidence" value="ECO:0007669"/>
    <property type="project" value="UniProtKB-UniRule"/>
</dbReference>
<feature type="domain" description="Adenosine deaminase" evidence="6">
    <location>
        <begin position="11"/>
        <end position="330"/>
    </location>
</feature>
<dbReference type="Pfam" id="PF00962">
    <property type="entry name" value="A_deaminase"/>
    <property type="match status" value="1"/>
</dbReference>
<dbReference type="HAMAP" id="MF_01962">
    <property type="entry name" value="Adenine_deaminase"/>
    <property type="match status" value="1"/>
</dbReference>
<comment type="cofactor">
    <cofactor evidence="5">
        <name>Zn(2+)</name>
        <dbReference type="ChEBI" id="CHEBI:29105"/>
    </cofactor>
    <text evidence="5">Binds 1 zinc ion per subunit.</text>
</comment>
<dbReference type="GO" id="GO:0009117">
    <property type="term" value="P:nucleotide metabolic process"/>
    <property type="evidence" value="ECO:0007669"/>
    <property type="project" value="UniProtKB-KW"/>
</dbReference>
<evidence type="ECO:0000256" key="3">
    <source>
        <dbReference type="ARBA" id="ARBA00022833"/>
    </source>
</evidence>
<dbReference type="Proteomes" id="UP000196536">
    <property type="component" value="Unassembled WGS sequence"/>
</dbReference>
<feature type="binding site" evidence="5">
    <location>
        <position position="277"/>
    </location>
    <ligand>
        <name>Zn(2+)</name>
        <dbReference type="ChEBI" id="CHEBI:29105"/>
        <note>catalytic</note>
    </ligand>
</feature>
<feature type="binding site" evidence="5">
    <location>
        <position position="16"/>
    </location>
    <ligand>
        <name>Zn(2+)</name>
        <dbReference type="ChEBI" id="CHEBI:29105"/>
        <note>catalytic</note>
    </ligand>
</feature>
<comment type="caution">
    <text evidence="7">The sequence shown here is derived from an EMBL/GenBank/DDBJ whole genome shotgun (WGS) entry which is preliminary data.</text>
</comment>
<dbReference type="GO" id="GO:0006146">
    <property type="term" value="P:adenine catabolic process"/>
    <property type="evidence" value="ECO:0007669"/>
    <property type="project" value="UniProtKB-UniRule"/>
</dbReference>
<reference evidence="7 8" key="1">
    <citation type="submission" date="2017-05" db="EMBL/GenBank/DDBJ databases">
        <title>Acinetobacter populi ANC 5415 (= PBJ7), whole genome shotgun sequencing project.</title>
        <authorList>
            <person name="Nemec A."/>
            <person name="Radolfova-Krizova L."/>
        </authorList>
    </citation>
    <scope>NUCLEOTIDE SEQUENCE [LARGE SCALE GENOMIC DNA]</scope>
    <source>
        <strain evidence="7 8">PBJ7</strain>
    </source>
</reference>
<feature type="binding site" evidence="5">
    <location>
        <position position="18"/>
    </location>
    <ligand>
        <name>Zn(2+)</name>
        <dbReference type="ChEBI" id="CHEBI:29105"/>
        <note>catalytic</note>
    </ligand>
</feature>
<keyword evidence="2 5" id="KW-0378">Hydrolase</keyword>
<dbReference type="NCBIfam" id="TIGR01430">
    <property type="entry name" value="aden_deam"/>
    <property type="match status" value="1"/>
</dbReference>
<dbReference type="RefSeq" id="WP_087620133.1">
    <property type="nucleotide sequence ID" value="NZ_NEXX01000002.1"/>
</dbReference>
<sequence length="332" mass="37782">MQHQQLIAALPKTELHVHIEGTFEPELMFAIAQRNQVQLPYASVEELKQAYNFHNLQSFLDLYYAGANVLLKEQDFYDLTWAYLEKCQQDHVVHTEIFFDPQTHTDRGVAFATVFNGIYRACQDAKEKLGVSAYLIMSFLRHLSEEAAFETLEQAQPFKDKIIAVGLDSSEVGHPPSKFERVFAEAKKQGYLIVAHAGEEGPPDYVWQALDLLHVNRIDHGVRSEEDPQLVQRLFEEKMPLTVCPLSNLKLCVVDDMAKHNIKRLLHKGLKVTVNSDDPAYFGGYMNDNFIAITQALDLSTQDLKQLAINSFEASFLPDAQKMAWINKIQAL</sequence>
<comment type="catalytic activity">
    <reaction evidence="5">
        <text>adenine + H2O + H(+) = hypoxanthine + NH4(+)</text>
        <dbReference type="Rhea" id="RHEA:23688"/>
        <dbReference type="ChEBI" id="CHEBI:15377"/>
        <dbReference type="ChEBI" id="CHEBI:15378"/>
        <dbReference type="ChEBI" id="CHEBI:16708"/>
        <dbReference type="ChEBI" id="CHEBI:17368"/>
        <dbReference type="ChEBI" id="CHEBI:28938"/>
        <dbReference type="EC" id="3.5.4.2"/>
    </reaction>
</comment>
<gene>
    <name evidence="7" type="ORF">CAP51_07505</name>
</gene>
<dbReference type="EMBL" id="NEXX01000002">
    <property type="protein sequence ID" value="OUY07585.1"/>
    <property type="molecule type" value="Genomic_DNA"/>
</dbReference>
<feature type="binding site" evidence="5">
    <location>
        <position position="278"/>
    </location>
    <ligand>
        <name>substrate</name>
    </ligand>
</feature>
<comment type="function">
    <text evidence="5">Catalyzes the hydrolytic deamination of adenine to hypoxanthine. Plays an important role in the purine salvage pathway and in nitrogen catabolism.</text>
</comment>
<keyword evidence="1 5" id="KW-0479">Metal-binding</keyword>
<keyword evidence="4 5" id="KW-0546">Nucleotide metabolism</keyword>
<keyword evidence="8" id="KW-1185">Reference proteome</keyword>
<dbReference type="CDD" id="cd01320">
    <property type="entry name" value="ADA"/>
    <property type="match status" value="1"/>
</dbReference>
<dbReference type="GO" id="GO:0000034">
    <property type="term" value="F:adenine deaminase activity"/>
    <property type="evidence" value="ECO:0007669"/>
    <property type="project" value="UniProtKB-UniRule"/>
</dbReference>
<dbReference type="AlphaFoldDB" id="A0A1Z9YZD9"/>
<dbReference type="InterPro" id="IPR001365">
    <property type="entry name" value="A_deaminase_dom"/>
</dbReference>
<dbReference type="PANTHER" id="PTHR43114:SF6">
    <property type="entry name" value="ADENINE DEAMINASE"/>
    <property type="match status" value="1"/>
</dbReference>
<dbReference type="GO" id="GO:0008270">
    <property type="term" value="F:zinc ion binding"/>
    <property type="evidence" value="ECO:0007669"/>
    <property type="project" value="UniProtKB-UniRule"/>
</dbReference>
<dbReference type="InterPro" id="IPR028892">
    <property type="entry name" value="ADE"/>
</dbReference>
<evidence type="ECO:0000256" key="4">
    <source>
        <dbReference type="ARBA" id="ARBA00023080"/>
    </source>
</evidence>
<dbReference type="PANTHER" id="PTHR43114">
    <property type="entry name" value="ADENINE DEAMINASE"/>
    <property type="match status" value="1"/>
</dbReference>
<evidence type="ECO:0000256" key="2">
    <source>
        <dbReference type="ARBA" id="ARBA00022801"/>
    </source>
</evidence>
<evidence type="ECO:0000313" key="8">
    <source>
        <dbReference type="Proteomes" id="UP000196536"/>
    </source>
</evidence>
<dbReference type="OrthoDB" id="105475at2"/>
<dbReference type="Gene3D" id="3.20.20.140">
    <property type="entry name" value="Metal-dependent hydrolases"/>
    <property type="match status" value="1"/>
</dbReference>
<dbReference type="FunFam" id="3.20.20.140:FF:000039">
    <property type="entry name" value="Adenine deaminase"/>
    <property type="match status" value="1"/>
</dbReference>
<protein>
    <recommendedName>
        <fullName evidence="5">Adenine deaminase</fullName>
        <shortName evidence="5">ADE</shortName>
        <ecNumber evidence="5">3.5.4.2</ecNumber>
    </recommendedName>
    <alternativeName>
        <fullName evidence="5">Adenine aminohydrolase</fullName>
        <shortName evidence="5">AAH</shortName>
    </alternativeName>
</protein>
<keyword evidence="3 5" id="KW-0862">Zinc</keyword>
<dbReference type="GO" id="GO:0005829">
    <property type="term" value="C:cytosol"/>
    <property type="evidence" value="ECO:0007669"/>
    <property type="project" value="TreeGrafter"/>
</dbReference>
<feature type="binding site" evidence="5">
    <location>
        <position position="196"/>
    </location>
    <ligand>
        <name>Zn(2+)</name>
        <dbReference type="ChEBI" id="CHEBI:29105"/>
        <note>catalytic</note>
    </ligand>
</feature>
<dbReference type="NCBIfam" id="NF006850">
    <property type="entry name" value="PRK09358.1-6"/>
    <property type="match status" value="1"/>
</dbReference>